<reference evidence="1 2" key="1">
    <citation type="submission" date="2017-02" db="EMBL/GenBank/DDBJ databases">
        <title>Paraburkholderia sophoroidis sp. nov. and Paraburkholderia steynii sp. nov. rhizobial symbionts of the fynbos legume Hypocalyptus sophoroides.</title>
        <authorList>
            <person name="Steenkamp E.T."/>
            <person name="Beukes C.W."/>
            <person name="Van Zyl E."/>
            <person name="Avontuur J."/>
            <person name="Chan W.Y."/>
            <person name="Hassen A."/>
            <person name="Palmer M."/>
            <person name="Mthombeni L."/>
            <person name="Phalane F."/>
            <person name="Sereme K."/>
            <person name="Venter S.N."/>
        </authorList>
    </citation>
    <scope>NUCLEOTIDE SEQUENCE [LARGE SCALE GENOMIC DNA]</scope>
    <source>
        <strain evidence="1 2">HC1.1ba</strain>
    </source>
</reference>
<protein>
    <submittedName>
        <fullName evidence="1">Uncharacterized protein</fullName>
    </submittedName>
</protein>
<dbReference type="AlphaFoldDB" id="A0A4R0X6P6"/>
<evidence type="ECO:0000313" key="1">
    <source>
        <dbReference type="EMBL" id="TCG03110.1"/>
    </source>
</evidence>
<proteinExistence type="predicted"/>
<dbReference type="Proteomes" id="UP000294200">
    <property type="component" value="Unassembled WGS sequence"/>
</dbReference>
<name>A0A4R0X6P6_9BURK</name>
<evidence type="ECO:0000313" key="2">
    <source>
        <dbReference type="Proteomes" id="UP000294200"/>
    </source>
</evidence>
<accession>A0A4R0X6P6</accession>
<sequence length="100" mass="11404">MIEGNVPPLAIASKVRAPDTLAAIRRHPYHIVAWHIADRWAFDQPERLANLDAQGEILVLIRLLEQQQLEHEALLDSVEERRAGMSPTEILLQRGIELRL</sequence>
<organism evidence="1 2">
    <name type="scientific">Paraburkholderia steynii</name>
    <dbReference type="NCBI Taxonomy" id="1245441"/>
    <lineage>
        <taxon>Bacteria</taxon>
        <taxon>Pseudomonadati</taxon>
        <taxon>Pseudomonadota</taxon>
        <taxon>Betaproteobacteria</taxon>
        <taxon>Burkholderiales</taxon>
        <taxon>Burkholderiaceae</taxon>
        <taxon>Paraburkholderia</taxon>
    </lineage>
</organism>
<gene>
    <name evidence="1" type="ORF">BZM27_50930</name>
</gene>
<dbReference type="EMBL" id="MWML01000517">
    <property type="protein sequence ID" value="TCG03110.1"/>
    <property type="molecule type" value="Genomic_DNA"/>
</dbReference>
<comment type="caution">
    <text evidence="1">The sequence shown here is derived from an EMBL/GenBank/DDBJ whole genome shotgun (WGS) entry which is preliminary data.</text>
</comment>
<keyword evidence="2" id="KW-1185">Reference proteome</keyword>